<keyword evidence="8" id="KW-1133">Transmembrane helix</keyword>
<dbReference type="NCBIfam" id="TIGR01352">
    <property type="entry name" value="tonB_Cterm"/>
    <property type="match status" value="1"/>
</dbReference>
<dbReference type="GO" id="GO:0055085">
    <property type="term" value="P:transmembrane transport"/>
    <property type="evidence" value="ECO:0007669"/>
    <property type="project" value="InterPro"/>
</dbReference>
<dbReference type="SUPFAM" id="SSF74653">
    <property type="entry name" value="TolA/TonB C-terminal domain"/>
    <property type="match status" value="1"/>
</dbReference>
<evidence type="ECO:0000256" key="9">
    <source>
        <dbReference type="ARBA" id="ARBA00023136"/>
    </source>
</evidence>
<dbReference type="Gene3D" id="3.30.1150.10">
    <property type="match status" value="1"/>
</dbReference>
<comment type="subcellular location">
    <subcellularLocation>
        <location evidence="1">Cell inner membrane</location>
        <topology evidence="1">Single-pass membrane protein</topology>
        <orientation evidence="1">Periplasmic side</orientation>
    </subcellularLocation>
</comment>
<evidence type="ECO:0000313" key="11">
    <source>
        <dbReference type="EMBL" id="OIQ83432.1"/>
    </source>
</evidence>
<evidence type="ECO:0000256" key="3">
    <source>
        <dbReference type="ARBA" id="ARBA00022448"/>
    </source>
</evidence>
<keyword evidence="3" id="KW-0813">Transport</keyword>
<accession>A0A1J5QIX3</accession>
<evidence type="ECO:0000256" key="7">
    <source>
        <dbReference type="ARBA" id="ARBA00022927"/>
    </source>
</evidence>
<dbReference type="PROSITE" id="PS52015">
    <property type="entry name" value="TONB_CTD"/>
    <property type="match status" value="1"/>
</dbReference>
<name>A0A1J5QIX3_9ZZZZ</name>
<evidence type="ECO:0000256" key="8">
    <source>
        <dbReference type="ARBA" id="ARBA00022989"/>
    </source>
</evidence>
<keyword evidence="4" id="KW-1003">Cell membrane</keyword>
<dbReference type="PANTHER" id="PTHR33446">
    <property type="entry name" value="PROTEIN TONB-RELATED"/>
    <property type="match status" value="1"/>
</dbReference>
<comment type="similarity">
    <text evidence="2">Belongs to the TonB family.</text>
</comment>
<dbReference type="GO" id="GO:0098797">
    <property type="term" value="C:plasma membrane protein complex"/>
    <property type="evidence" value="ECO:0007669"/>
    <property type="project" value="TreeGrafter"/>
</dbReference>
<proteinExistence type="inferred from homology"/>
<reference evidence="11" key="1">
    <citation type="submission" date="2016-10" db="EMBL/GenBank/DDBJ databases">
        <title>Sequence of Gallionella enrichment culture.</title>
        <authorList>
            <person name="Poehlein A."/>
            <person name="Muehling M."/>
            <person name="Daniel R."/>
        </authorList>
    </citation>
    <scope>NUCLEOTIDE SEQUENCE</scope>
</reference>
<dbReference type="AlphaFoldDB" id="A0A1J5QIX3"/>
<evidence type="ECO:0000256" key="5">
    <source>
        <dbReference type="ARBA" id="ARBA00022519"/>
    </source>
</evidence>
<dbReference type="InterPro" id="IPR037682">
    <property type="entry name" value="TonB_C"/>
</dbReference>
<evidence type="ECO:0000256" key="1">
    <source>
        <dbReference type="ARBA" id="ARBA00004383"/>
    </source>
</evidence>
<feature type="domain" description="TonB C-terminal" evidence="10">
    <location>
        <begin position="1"/>
        <end position="64"/>
    </location>
</feature>
<dbReference type="EMBL" id="MLJW01000704">
    <property type="protein sequence ID" value="OIQ83432.1"/>
    <property type="molecule type" value="Genomic_DNA"/>
</dbReference>
<sequence>MLLLVEVGADGHVRRASVRESCGYDDLDRAALRAVRRWTFVPARAHGRAVDSWVTVPIDFTLDF</sequence>
<dbReference type="GO" id="GO:0015031">
    <property type="term" value="P:protein transport"/>
    <property type="evidence" value="ECO:0007669"/>
    <property type="project" value="UniProtKB-KW"/>
</dbReference>
<dbReference type="InterPro" id="IPR006260">
    <property type="entry name" value="TonB/TolA_C"/>
</dbReference>
<gene>
    <name evidence="11" type="ORF">GALL_347780</name>
</gene>
<keyword evidence="6" id="KW-0812">Transmembrane</keyword>
<comment type="caution">
    <text evidence="11">The sequence shown here is derived from an EMBL/GenBank/DDBJ whole genome shotgun (WGS) entry which is preliminary data.</text>
</comment>
<evidence type="ECO:0000256" key="6">
    <source>
        <dbReference type="ARBA" id="ARBA00022692"/>
    </source>
</evidence>
<organism evidence="11">
    <name type="scientific">mine drainage metagenome</name>
    <dbReference type="NCBI Taxonomy" id="410659"/>
    <lineage>
        <taxon>unclassified sequences</taxon>
        <taxon>metagenomes</taxon>
        <taxon>ecological metagenomes</taxon>
    </lineage>
</organism>
<dbReference type="InterPro" id="IPR051045">
    <property type="entry name" value="TonB-dependent_transducer"/>
</dbReference>
<dbReference type="Pfam" id="PF03544">
    <property type="entry name" value="TonB_C"/>
    <property type="match status" value="1"/>
</dbReference>
<keyword evidence="7" id="KW-0653">Protein transport</keyword>
<keyword evidence="9" id="KW-0472">Membrane</keyword>
<evidence type="ECO:0000259" key="10">
    <source>
        <dbReference type="PROSITE" id="PS52015"/>
    </source>
</evidence>
<dbReference type="GO" id="GO:0031992">
    <property type="term" value="F:energy transducer activity"/>
    <property type="evidence" value="ECO:0007669"/>
    <property type="project" value="TreeGrafter"/>
</dbReference>
<evidence type="ECO:0000256" key="4">
    <source>
        <dbReference type="ARBA" id="ARBA00022475"/>
    </source>
</evidence>
<keyword evidence="5" id="KW-0997">Cell inner membrane</keyword>
<protein>
    <submittedName>
        <fullName evidence="11">Gram-negative bacterial tonB protein</fullName>
    </submittedName>
</protein>
<evidence type="ECO:0000256" key="2">
    <source>
        <dbReference type="ARBA" id="ARBA00006555"/>
    </source>
</evidence>
<dbReference type="PANTHER" id="PTHR33446:SF2">
    <property type="entry name" value="PROTEIN TONB"/>
    <property type="match status" value="1"/>
</dbReference>